<comment type="domain">
    <text evidence="5">Consists of three domains, a large central CORE domain and two small peripheral domains, NMPbind and LID, which undergo movements during catalysis. The LID domain closes over the site of phosphoryl transfer upon ATP binding. Assembling and dissambling the active center during each catalytic cycle provides an effective means to prevent ATP hydrolysis. Some bacteria have evolved a zinc-coordinating structure that stabilizes the LID domain.</text>
</comment>
<keyword evidence="5 7" id="KW-0067">ATP-binding</keyword>
<keyword evidence="4 5" id="KW-0418">Kinase</keyword>
<keyword evidence="5" id="KW-0963">Cytoplasm</keyword>
<feature type="binding site" evidence="5">
    <location>
        <begin position="32"/>
        <end position="37"/>
    </location>
    <ligand>
        <name>ATP</name>
        <dbReference type="ChEBI" id="CHEBI:30616"/>
    </ligand>
</feature>
<dbReference type="InterPro" id="IPR027417">
    <property type="entry name" value="P-loop_NTPase"/>
</dbReference>
<dbReference type="InterPro" id="IPR006259">
    <property type="entry name" value="Adenyl_kin_sub"/>
</dbReference>
<dbReference type="Gene3D" id="3.40.50.300">
    <property type="entry name" value="P-loop containing nucleotide triphosphate hydrolases"/>
    <property type="match status" value="1"/>
</dbReference>
<dbReference type="InterPro" id="IPR033690">
    <property type="entry name" value="Adenylat_kinase_CS"/>
</dbReference>
<dbReference type="SUPFAM" id="SSF52540">
    <property type="entry name" value="P-loop containing nucleoside triphosphate hydrolases"/>
    <property type="match status" value="1"/>
</dbReference>
<dbReference type="SUPFAM" id="SSF57774">
    <property type="entry name" value="Microbial and mitochondrial ADK, insert 'zinc finger' domain"/>
    <property type="match status" value="1"/>
</dbReference>
<dbReference type="UniPathway" id="UPA00588">
    <property type="reaction ID" value="UER00649"/>
</dbReference>
<name>A0A532V430_UNCT6</name>
<dbReference type="EC" id="2.7.4.3" evidence="5 7"/>
<feature type="region of interest" description="NMP" evidence="5">
    <location>
        <begin position="52"/>
        <end position="81"/>
    </location>
</feature>
<evidence type="ECO:0000256" key="4">
    <source>
        <dbReference type="ARBA" id="ARBA00022777"/>
    </source>
</evidence>
<dbReference type="GO" id="GO:0005524">
    <property type="term" value="F:ATP binding"/>
    <property type="evidence" value="ECO:0007669"/>
    <property type="project" value="UniProtKB-UniRule"/>
</dbReference>
<feature type="binding site" evidence="5">
    <location>
        <begin position="105"/>
        <end position="108"/>
    </location>
    <ligand>
        <name>AMP</name>
        <dbReference type="ChEBI" id="CHEBI:456215"/>
    </ligand>
</feature>
<comment type="similarity">
    <text evidence="5 6">Belongs to the adenylate kinase family.</text>
</comment>
<keyword evidence="5" id="KW-0479">Metal-binding</keyword>
<comment type="caution">
    <text evidence="9">The sequence shown here is derived from an EMBL/GenBank/DDBJ whole genome shotgun (WGS) entry which is preliminary data.</text>
</comment>
<feature type="domain" description="Adenylate kinase active site lid" evidence="8">
    <location>
        <begin position="145"/>
        <end position="180"/>
    </location>
</feature>
<feature type="binding site" evidence="5">
    <location>
        <begin position="79"/>
        <end position="81"/>
    </location>
    <ligand>
        <name>AMP</name>
        <dbReference type="ChEBI" id="CHEBI:456215"/>
    </ligand>
</feature>
<dbReference type="PANTHER" id="PTHR23359">
    <property type="entry name" value="NUCLEOTIDE KINASE"/>
    <property type="match status" value="1"/>
</dbReference>
<evidence type="ECO:0000256" key="2">
    <source>
        <dbReference type="ARBA" id="ARBA00022727"/>
    </source>
</evidence>
<sequence length="231" mass="25167">MSPSHAILRGVAQGDETQGKTLRVVVLLGPPGSGKGTLATSLSEHLGVAVFVTGDALRAAIDAKSKLGEKVKADVEAGRLVDDEMILALAQEFLAAHPEGVLFDGFPRTTRQAAGLRSLVSAEDDLHVIYLDASEETITSRLTSRRVCPGCGEIYNMRFKPPKKDGVCDNCSTTLIRRKDDTEEVIRDRYQVYLRETAPLVDYFARELLRVDGNLSGDKVLERIRGELCPA</sequence>
<dbReference type="Pfam" id="PF00406">
    <property type="entry name" value="ADK"/>
    <property type="match status" value="1"/>
</dbReference>
<reference evidence="9 10" key="1">
    <citation type="submission" date="2017-06" db="EMBL/GenBank/DDBJ databases">
        <title>Novel microbial phyla capable of carbon fixation and sulfur reduction in deep-sea sediments.</title>
        <authorList>
            <person name="Huang J."/>
            <person name="Baker B."/>
            <person name="Wang Y."/>
        </authorList>
    </citation>
    <scope>NUCLEOTIDE SEQUENCE [LARGE SCALE GENOMIC DNA]</scope>
    <source>
        <strain evidence="9">B3_TA06</strain>
    </source>
</reference>
<dbReference type="InterPro" id="IPR007862">
    <property type="entry name" value="Adenylate_kinase_lid-dom"/>
</dbReference>
<dbReference type="Pfam" id="PF05191">
    <property type="entry name" value="ADK_lid"/>
    <property type="match status" value="1"/>
</dbReference>
<dbReference type="InterPro" id="IPR000850">
    <property type="entry name" value="Adenylat/UMP-CMP_kin"/>
</dbReference>
<feature type="binding site" evidence="5">
    <location>
        <position position="58"/>
    </location>
    <ligand>
        <name>AMP</name>
        <dbReference type="ChEBI" id="CHEBI:456215"/>
    </ligand>
</feature>
<feature type="binding site" evidence="5">
    <location>
        <position position="189"/>
    </location>
    <ligand>
        <name>AMP</name>
        <dbReference type="ChEBI" id="CHEBI:456215"/>
    </ligand>
</feature>
<dbReference type="InterPro" id="IPR036193">
    <property type="entry name" value="ADK_active_lid_dom_sf"/>
</dbReference>
<feature type="binding site" evidence="5">
    <location>
        <position position="178"/>
    </location>
    <ligand>
        <name>AMP</name>
        <dbReference type="ChEBI" id="CHEBI:456215"/>
    </ligand>
</feature>
<evidence type="ECO:0000259" key="8">
    <source>
        <dbReference type="Pfam" id="PF05191"/>
    </source>
</evidence>
<feature type="binding site" evidence="5">
    <location>
        <position position="53"/>
    </location>
    <ligand>
        <name>AMP</name>
        <dbReference type="ChEBI" id="CHEBI:456215"/>
    </ligand>
</feature>
<comment type="pathway">
    <text evidence="5">Purine metabolism; AMP biosynthesis via salvage pathway; AMP from ADP: step 1/1.</text>
</comment>
<comment type="catalytic activity">
    <reaction evidence="5 7">
        <text>AMP + ATP = 2 ADP</text>
        <dbReference type="Rhea" id="RHEA:12973"/>
        <dbReference type="ChEBI" id="CHEBI:30616"/>
        <dbReference type="ChEBI" id="CHEBI:456215"/>
        <dbReference type="ChEBI" id="CHEBI:456216"/>
        <dbReference type="EC" id="2.7.4.3"/>
    </reaction>
</comment>
<dbReference type="GO" id="GO:0005737">
    <property type="term" value="C:cytoplasm"/>
    <property type="evidence" value="ECO:0007669"/>
    <property type="project" value="UniProtKB-SubCell"/>
</dbReference>
<feature type="binding site" evidence="5">
    <location>
        <position position="168"/>
    </location>
    <ligand>
        <name>Zn(2+)</name>
        <dbReference type="ChEBI" id="CHEBI:29105"/>
        <note>structural</note>
    </ligand>
</feature>
<feature type="region of interest" description="LID" evidence="5">
    <location>
        <begin position="144"/>
        <end position="181"/>
    </location>
</feature>
<dbReference type="PROSITE" id="PS00113">
    <property type="entry name" value="ADENYLATE_KINASE"/>
    <property type="match status" value="1"/>
</dbReference>
<comment type="subcellular location">
    <subcellularLocation>
        <location evidence="5 7">Cytoplasm</location>
    </subcellularLocation>
</comment>
<evidence type="ECO:0000256" key="7">
    <source>
        <dbReference type="RuleBase" id="RU003331"/>
    </source>
</evidence>
<feature type="binding site" evidence="5">
    <location>
        <position position="112"/>
    </location>
    <ligand>
        <name>AMP</name>
        <dbReference type="ChEBI" id="CHEBI:456215"/>
    </ligand>
</feature>
<keyword evidence="2 5" id="KW-0545">Nucleotide biosynthesis</keyword>
<gene>
    <name evidence="5" type="primary">adk</name>
    <name evidence="9" type="ORF">CEE36_07915</name>
</gene>
<dbReference type="PRINTS" id="PR00094">
    <property type="entry name" value="ADENYLTKNASE"/>
</dbReference>
<evidence type="ECO:0000256" key="6">
    <source>
        <dbReference type="RuleBase" id="RU003330"/>
    </source>
</evidence>
<evidence type="ECO:0000313" key="10">
    <source>
        <dbReference type="Proteomes" id="UP000317778"/>
    </source>
</evidence>
<evidence type="ECO:0000256" key="1">
    <source>
        <dbReference type="ARBA" id="ARBA00022679"/>
    </source>
</evidence>
<feature type="binding site" evidence="5">
    <location>
        <position position="171"/>
    </location>
    <ligand>
        <name>Zn(2+)</name>
        <dbReference type="ChEBI" id="CHEBI:29105"/>
        <note>structural</note>
    </ligand>
</feature>
<dbReference type="CDD" id="cd01428">
    <property type="entry name" value="ADK"/>
    <property type="match status" value="1"/>
</dbReference>
<keyword evidence="1 5" id="KW-0808">Transferase</keyword>
<comment type="subunit">
    <text evidence="5 7">Monomer.</text>
</comment>
<proteinExistence type="inferred from homology"/>
<dbReference type="NCBIfam" id="TIGR01351">
    <property type="entry name" value="adk"/>
    <property type="match status" value="1"/>
</dbReference>
<keyword evidence="5" id="KW-0862">Zinc</keyword>
<feature type="binding site" evidence="5">
    <location>
        <position position="151"/>
    </location>
    <ligand>
        <name>Zn(2+)</name>
        <dbReference type="ChEBI" id="CHEBI:29105"/>
        <note>structural</note>
    </ligand>
</feature>
<feature type="binding site" evidence="5">
    <location>
        <position position="145"/>
    </location>
    <ligand>
        <name>ATP</name>
        <dbReference type="ChEBI" id="CHEBI:30616"/>
    </ligand>
</feature>
<evidence type="ECO:0000313" key="9">
    <source>
        <dbReference type="EMBL" id="TKJ41970.1"/>
    </source>
</evidence>
<dbReference type="AlphaFoldDB" id="A0A532V430"/>
<protein>
    <recommendedName>
        <fullName evidence="5 7">Adenylate kinase</fullName>
        <shortName evidence="5">AK</shortName>
        <ecNumber evidence="5 7">2.7.4.3</ecNumber>
    </recommendedName>
    <alternativeName>
        <fullName evidence="5">ATP-AMP transphosphorylase</fullName>
    </alternativeName>
    <alternativeName>
        <fullName evidence="5">ATP:AMP phosphotransferase</fullName>
    </alternativeName>
    <alternativeName>
        <fullName evidence="5">Adenylate monophosphate kinase</fullName>
    </alternativeName>
</protein>
<dbReference type="HAMAP" id="MF_00235">
    <property type="entry name" value="Adenylate_kinase_Adk"/>
    <property type="match status" value="1"/>
</dbReference>
<feature type="binding site" evidence="5">
    <location>
        <position position="215"/>
    </location>
    <ligand>
        <name>ATP</name>
        <dbReference type="ChEBI" id="CHEBI:30616"/>
    </ligand>
</feature>
<organism evidence="9 10">
    <name type="scientific">candidate division TA06 bacterium B3_TA06</name>
    <dbReference type="NCBI Taxonomy" id="2012487"/>
    <lineage>
        <taxon>Bacteria</taxon>
        <taxon>Bacteria division TA06</taxon>
    </lineage>
</organism>
<dbReference type="GO" id="GO:0004017">
    <property type="term" value="F:AMP kinase activity"/>
    <property type="evidence" value="ECO:0007669"/>
    <property type="project" value="UniProtKB-UniRule"/>
</dbReference>
<comment type="function">
    <text evidence="5">Catalyzes the reversible transfer of the terminal phosphate group between ATP and AMP. Plays an important role in cellular energy homeostasis and in adenine nucleotide metabolism.</text>
</comment>
<dbReference type="EMBL" id="NJBO01000012">
    <property type="protein sequence ID" value="TKJ41970.1"/>
    <property type="molecule type" value="Genomic_DNA"/>
</dbReference>
<dbReference type="GO" id="GO:0008270">
    <property type="term" value="F:zinc ion binding"/>
    <property type="evidence" value="ECO:0007669"/>
    <property type="project" value="UniProtKB-UniRule"/>
</dbReference>
<dbReference type="GO" id="GO:0044209">
    <property type="term" value="P:AMP salvage"/>
    <property type="evidence" value="ECO:0007669"/>
    <property type="project" value="UniProtKB-UniRule"/>
</dbReference>
<keyword evidence="3 5" id="KW-0547">Nucleotide-binding</keyword>
<evidence type="ECO:0000256" key="5">
    <source>
        <dbReference type="HAMAP-Rule" id="MF_00235"/>
    </source>
</evidence>
<feature type="binding site" evidence="5">
    <location>
        <begin position="154"/>
        <end position="155"/>
    </location>
    <ligand>
        <name>ATP</name>
        <dbReference type="ChEBI" id="CHEBI:30616"/>
    </ligand>
</feature>
<dbReference type="Proteomes" id="UP000317778">
    <property type="component" value="Unassembled WGS sequence"/>
</dbReference>
<evidence type="ECO:0000256" key="3">
    <source>
        <dbReference type="ARBA" id="ARBA00022741"/>
    </source>
</evidence>
<accession>A0A532V430</accession>
<feature type="binding site" evidence="5">
    <location>
        <position position="148"/>
    </location>
    <ligand>
        <name>Zn(2+)</name>
        <dbReference type="ChEBI" id="CHEBI:29105"/>
        <note>structural</note>
    </ligand>
</feature>